<evidence type="ECO:0000313" key="5">
    <source>
        <dbReference type="Proteomes" id="UP001634393"/>
    </source>
</evidence>
<name>A0ABD3U2B3_9LAMI</name>
<dbReference type="Pfam" id="PF01535">
    <property type="entry name" value="PPR"/>
    <property type="match status" value="1"/>
</dbReference>
<keyword evidence="2" id="KW-0677">Repeat</keyword>
<feature type="repeat" description="PPR" evidence="3">
    <location>
        <begin position="173"/>
        <end position="207"/>
    </location>
</feature>
<comment type="caution">
    <text evidence="4">The sequence shown here is derived from an EMBL/GenBank/DDBJ whole genome shotgun (WGS) entry which is preliminary data.</text>
</comment>
<dbReference type="Gene3D" id="1.25.40.10">
    <property type="entry name" value="Tetratricopeptide repeat domain"/>
    <property type="match status" value="3"/>
</dbReference>
<dbReference type="Proteomes" id="UP001634393">
    <property type="component" value="Unassembled WGS sequence"/>
</dbReference>
<dbReference type="Pfam" id="PF13041">
    <property type="entry name" value="PPR_2"/>
    <property type="match status" value="1"/>
</dbReference>
<evidence type="ECO:0000313" key="4">
    <source>
        <dbReference type="EMBL" id="KAL3843544.1"/>
    </source>
</evidence>
<dbReference type="InterPro" id="IPR002885">
    <property type="entry name" value="PPR_rpt"/>
</dbReference>
<feature type="repeat" description="PPR" evidence="3">
    <location>
        <begin position="208"/>
        <end position="242"/>
    </location>
</feature>
<dbReference type="SUPFAM" id="SSF48452">
    <property type="entry name" value="TPR-like"/>
    <property type="match status" value="1"/>
</dbReference>
<comment type="similarity">
    <text evidence="1">Belongs to the PPR family. P subfamily.</text>
</comment>
<evidence type="ECO:0008006" key="6">
    <source>
        <dbReference type="Google" id="ProtNLM"/>
    </source>
</evidence>
<gene>
    <name evidence="4" type="ORF">ACJIZ3_000947</name>
</gene>
<dbReference type="PANTHER" id="PTHR45717:SF5">
    <property type="entry name" value="PENTACOTRIPEPTIDE-REPEAT REGION OF PRORP DOMAIN-CONTAINING PROTEIN"/>
    <property type="match status" value="1"/>
</dbReference>
<dbReference type="InterPro" id="IPR011990">
    <property type="entry name" value="TPR-like_helical_dom_sf"/>
</dbReference>
<dbReference type="AlphaFoldDB" id="A0ABD3U2B3"/>
<feature type="repeat" description="PPR" evidence="3">
    <location>
        <begin position="139"/>
        <end position="169"/>
    </location>
</feature>
<reference evidence="4 5" key="1">
    <citation type="submission" date="2024-12" db="EMBL/GenBank/DDBJ databases">
        <title>The unique morphological basis and parallel evolutionary history of personate flowers in Penstemon.</title>
        <authorList>
            <person name="Depatie T.H."/>
            <person name="Wessinger C.A."/>
        </authorList>
    </citation>
    <scope>NUCLEOTIDE SEQUENCE [LARGE SCALE GENOMIC DNA]</scope>
    <source>
        <strain evidence="4">WTNN_2</strain>
        <tissue evidence="4">Leaf</tissue>
    </source>
</reference>
<dbReference type="PROSITE" id="PS51375">
    <property type="entry name" value="PPR"/>
    <property type="match status" value="3"/>
</dbReference>
<dbReference type="PANTHER" id="PTHR45717">
    <property type="entry name" value="OS12G0527900 PROTEIN"/>
    <property type="match status" value="1"/>
</dbReference>
<sequence>MTMMKKVINRLILRKPSEYSPRWLSTASEKSIPVAQPRTKRSLLFDKVKTNPKSSITDILNDYQNNGNILNRFEATSLSNYFRKRKNYQSTLQLFEWMESNKLRITNADQAIQIDLLYKTKDLASAEEYFNSLQDSEKTNKTYGALQSCYCKEKALDKALDIFEKMKVLKYMSLLNYNNMLSLYYNIGQPEKVVSLVQEMEEKNFVPNLYTYNLLINSYAALKNLDAVEEILERMESKNVKCDLFTYGNLATIYFNAGLHEKANTYLVMMEKMENAPSEDMFEAARTRIKLYSEMNDLSGVNRAWDSLKSTFPTPNNTSYLFILLALSKLGDLERLESLFKEWENGCSYYDYRLPNVILEYYLKHNMNDKANALYTSMINRETAPNLRTLNLFATLCIKNSDIDLALKYLEMGVDIAGSKKRNWFPPDETVKLFLDYFEEEKDADIAEKFVQSMKKISHIDSKVYDYLLSNITASDA</sequence>
<dbReference type="EMBL" id="JBJXBP010000002">
    <property type="protein sequence ID" value="KAL3843544.1"/>
    <property type="molecule type" value="Genomic_DNA"/>
</dbReference>
<protein>
    <recommendedName>
        <fullName evidence="6">Pentatricopeptide repeat-containing protein</fullName>
    </recommendedName>
</protein>
<evidence type="ECO:0000256" key="1">
    <source>
        <dbReference type="ARBA" id="ARBA00007626"/>
    </source>
</evidence>
<dbReference type="NCBIfam" id="TIGR00756">
    <property type="entry name" value="PPR"/>
    <property type="match status" value="2"/>
</dbReference>
<proteinExistence type="inferred from homology"/>
<dbReference type="Pfam" id="PF13812">
    <property type="entry name" value="PPR_3"/>
    <property type="match status" value="1"/>
</dbReference>
<dbReference type="GO" id="GO:0003729">
    <property type="term" value="F:mRNA binding"/>
    <property type="evidence" value="ECO:0007669"/>
    <property type="project" value="UniProtKB-ARBA"/>
</dbReference>
<organism evidence="4 5">
    <name type="scientific">Penstemon smallii</name>
    <dbReference type="NCBI Taxonomy" id="265156"/>
    <lineage>
        <taxon>Eukaryota</taxon>
        <taxon>Viridiplantae</taxon>
        <taxon>Streptophyta</taxon>
        <taxon>Embryophyta</taxon>
        <taxon>Tracheophyta</taxon>
        <taxon>Spermatophyta</taxon>
        <taxon>Magnoliopsida</taxon>
        <taxon>eudicotyledons</taxon>
        <taxon>Gunneridae</taxon>
        <taxon>Pentapetalae</taxon>
        <taxon>asterids</taxon>
        <taxon>lamiids</taxon>
        <taxon>Lamiales</taxon>
        <taxon>Plantaginaceae</taxon>
        <taxon>Cheloneae</taxon>
        <taxon>Penstemon</taxon>
    </lineage>
</organism>
<keyword evidence="5" id="KW-1185">Reference proteome</keyword>
<evidence type="ECO:0000256" key="3">
    <source>
        <dbReference type="PROSITE-ProRule" id="PRU00708"/>
    </source>
</evidence>
<evidence type="ECO:0000256" key="2">
    <source>
        <dbReference type="ARBA" id="ARBA00022737"/>
    </source>
</evidence>
<accession>A0ABD3U2B3</accession>